<keyword evidence="3" id="KW-1185">Reference proteome</keyword>
<keyword evidence="1" id="KW-0812">Transmembrane</keyword>
<keyword evidence="1" id="KW-0472">Membrane</keyword>
<accession>A0A1B0AMS3</accession>
<reference evidence="2" key="2">
    <citation type="submission" date="2020-05" db="UniProtKB">
        <authorList>
            <consortium name="EnsemblMetazoa"/>
        </authorList>
    </citation>
    <scope>IDENTIFICATION</scope>
    <source>
        <strain evidence="2">IAEA</strain>
    </source>
</reference>
<dbReference type="AlphaFoldDB" id="A0A1B0AMS3"/>
<evidence type="ECO:0000256" key="1">
    <source>
        <dbReference type="SAM" id="Phobius"/>
    </source>
</evidence>
<dbReference type="VEuPathDB" id="VectorBase:GPPI002171"/>
<organism evidence="2 3">
    <name type="scientific">Glossina palpalis gambiensis</name>
    <dbReference type="NCBI Taxonomy" id="67801"/>
    <lineage>
        <taxon>Eukaryota</taxon>
        <taxon>Metazoa</taxon>
        <taxon>Ecdysozoa</taxon>
        <taxon>Arthropoda</taxon>
        <taxon>Hexapoda</taxon>
        <taxon>Insecta</taxon>
        <taxon>Pterygota</taxon>
        <taxon>Neoptera</taxon>
        <taxon>Endopterygota</taxon>
        <taxon>Diptera</taxon>
        <taxon>Brachycera</taxon>
        <taxon>Muscomorpha</taxon>
        <taxon>Hippoboscoidea</taxon>
        <taxon>Glossinidae</taxon>
        <taxon>Glossina</taxon>
    </lineage>
</organism>
<evidence type="ECO:0000313" key="2">
    <source>
        <dbReference type="EnsemblMetazoa" id="GPPI002171-PA"/>
    </source>
</evidence>
<protein>
    <submittedName>
        <fullName evidence="2">Uncharacterized protein</fullName>
    </submittedName>
</protein>
<dbReference type="EMBL" id="JXJN01000552">
    <property type="status" value="NOT_ANNOTATED_CDS"/>
    <property type="molecule type" value="Genomic_DNA"/>
</dbReference>
<name>A0A1B0AMS3_9MUSC</name>
<dbReference type="Proteomes" id="UP000092460">
    <property type="component" value="Unassembled WGS sequence"/>
</dbReference>
<keyword evidence="1" id="KW-1133">Transmembrane helix</keyword>
<proteinExistence type="predicted"/>
<dbReference type="EnsemblMetazoa" id="GPPI002171-RA">
    <property type="protein sequence ID" value="GPPI002171-PA"/>
    <property type="gene ID" value="GPPI002171"/>
</dbReference>
<sequence>MYQYLLMRNGNELIVHSIYSAEFLLRKRNYEVIAGLIMTAAFVAYTCLLRITIGGYKMNHTYQTEVTHYWRLSPSQYFRKLHVQRMCIFRHLMGLTMRQQSIVVIEV</sequence>
<feature type="transmembrane region" description="Helical" evidence="1">
    <location>
        <begin position="32"/>
        <end position="53"/>
    </location>
</feature>
<reference evidence="3" key="1">
    <citation type="submission" date="2015-01" db="EMBL/GenBank/DDBJ databases">
        <authorList>
            <person name="Aksoy S."/>
            <person name="Warren W."/>
            <person name="Wilson R.K."/>
        </authorList>
    </citation>
    <scope>NUCLEOTIDE SEQUENCE [LARGE SCALE GENOMIC DNA]</scope>
    <source>
        <strain evidence="3">IAEA</strain>
    </source>
</reference>
<evidence type="ECO:0000313" key="3">
    <source>
        <dbReference type="Proteomes" id="UP000092460"/>
    </source>
</evidence>